<dbReference type="PANTHER" id="PTHR43877">
    <property type="entry name" value="AMINOALKYLPHOSPHONATE N-ACETYLTRANSFERASE-RELATED-RELATED"/>
    <property type="match status" value="1"/>
</dbReference>
<evidence type="ECO:0000313" key="5">
    <source>
        <dbReference type="Proteomes" id="UP000195807"/>
    </source>
</evidence>
<keyword evidence="1 4" id="KW-0808">Transferase</keyword>
<dbReference type="KEGG" id="cman:A9D14_00040"/>
<sequence length="174" mass="19241">MTDFRLRDAAIGDAAALSMLGRESFVAAFGHLYRPEDLARFLDEVHDPAAIAAQIADPAVLHQLAVDDTDRLLGYCKLDAHSFYGEYSDARSPLGLSQLYTDPAMTGLGLGAALMEWALGTARARGCDAIQLSVWSENLGAQRFYQRHGFAKIADIDFWVGSHRDDEFLYELRL</sequence>
<protein>
    <submittedName>
        <fullName evidence="4">GNAT family N-acetyltransferase</fullName>
    </submittedName>
</protein>
<dbReference type="PROSITE" id="PS51186">
    <property type="entry name" value="GNAT"/>
    <property type="match status" value="1"/>
</dbReference>
<dbReference type="AlphaFoldDB" id="A0A1Z1F7Z5"/>
<gene>
    <name evidence="4" type="ORF">A9D14_00040</name>
</gene>
<accession>A0A1Z1F7Z5</accession>
<dbReference type="EMBL" id="CP019602">
    <property type="protein sequence ID" value="ARU14847.1"/>
    <property type="molecule type" value="Genomic_DNA"/>
</dbReference>
<keyword evidence="2" id="KW-0012">Acyltransferase</keyword>
<dbReference type="InterPro" id="IPR050832">
    <property type="entry name" value="Bact_Acetyltransf"/>
</dbReference>
<dbReference type="STRING" id="450378.GCA_001661675_00009"/>
<dbReference type="PANTHER" id="PTHR43877:SF1">
    <property type="entry name" value="ACETYLTRANSFERASE"/>
    <property type="match status" value="1"/>
</dbReference>
<evidence type="ECO:0000256" key="2">
    <source>
        <dbReference type="ARBA" id="ARBA00023315"/>
    </source>
</evidence>
<reference evidence="4 5" key="1">
    <citation type="submission" date="2017-01" db="EMBL/GenBank/DDBJ databases">
        <title>Complete genome sequence of esterase-producing bacterium Croceicoccus marinus E4A9.</title>
        <authorList>
            <person name="Wu Y.-H."/>
            <person name="Cheng H."/>
            <person name="Xu L."/>
            <person name="Huo Y.-Y."/>
            <person name="Wang C.-S."/>
            <person name="Xu X.-W."/>
        </authorList>
    </citation>
    <scope>NUCLEOTIDE SEQUENCE [LARGE SCALE GENOMIC DNA]</scope>
    <source>
        <strain evidence="4 5">E4A9</strain>
    </source>
</reference>
<evidence type="ECO:0000259" key="3">
    <source>
        <dbReference type="PROSITE" id="PS51186"/>
    </source>
</evidence>
<evidence type="ECO:0000256" key="1">
    <source>
        <dbReference type="ARBA" id="ARBA00022679"/>
    </source>
</evidence>
<dbReference type="RefSeq" id="WP_066841891.1">
    <property type="nucleotide sequence ID" value="NZ_CP019602.1"/>
</dbReference>
<dbReference type="Proteomes" id="UP000195807">
    <property type="component" value="Chromosome"/>
</dbReference>
<organism evidence="4 5">
    <name type="scientific">Croceicoccus marinus</name>
    <dbReference type="NCBI Taxonomy" id="450378"/>
    <lineage>
        <taxon>Bacteria</taxon>
        <taxon>Pseudomonadati</taxon>
        <taxon>Pseudomonadota</taxon>
        <taxon>Alphaproteobacteria</taxon>
        <taxon>Sphingomonadales</taxon>
        <taxon>Erythrobacteraceae</taxon>
        <taxon>Croceicoccus</taxon>
    </lineage>
</organism>
<dbReference type="SUPFAM" id="SSF55729">
    <property type="entry name" value="Acyl-CoA N-acyltransferases (Nat)"/>
    <property type="match status" value="1"/>
</dbReference>
<dbReference type="Pfam" id="PF00583">
    <property type="entry name" value="Acetyltransf_1"/>
    <property type="match status" value="1"/>
</dbReference>
<dbReference type="Gene3D" id="3.40.630.30">
    <property type="match status" value="1"/>
</dbReference>
<evidence type="ECO:0000313" key="4">
    <source>
        <dbReference type="EMBL" id="ARU14847.1"/>
    </source>
</evidence>
<dbReference type="OrthoDB" id="143110at2"/>
<dbReference type="InterPro" id="IPR000182">
    <property type="entry name" value="GNAT_dom"/>
</dbReference>
<proteinExistence type="predicted"/>
<dbReference type="InterPro" id="IPR016181">
    <property type="entry name" value="Acyl_CoA_acyltransferase"/>
</dbReference>
<keyword evidence="5" id="KW-1185">Reference proteome</keyword>
<dbReference type="GO" id="GO:0016747">
    <property type="term" value="F:acyltransferase activity, transferring groups other than amino-acyl groups"/>
    <property type="evidence" value="ECO:0007669"/>
    <property type="project" value="InterPro"/>
</dbReference>
<dbReference type="CDD" id="cd04301">
    <property type="entry name" value="NAT_SF"/>
    <property type="match status" value="1"/>
</dbReference>
<feature type="domain" description="N-acetyltransferase" evidence="3">
    <location>
        <begin position="4"/>
        <end position="174"/>
    </location>
</feature>
<name>A0A1Z1F7Z5_9SPHN</name>